<dbReference type="PRINTS" id="PR00702">
    <property type="entry name" value="ACRIFLAVINRP"/>
</dbReference>
<feature type="transmembrane region" description="Helical" evidence="6">
    <location>
        <begin position="394"/>
        <end position="419"/>
    </location>
</feature>
<evidence type="ECO:0000256" key="4">
    <source>
        <dbReference type="ARBA" id="ARBA00022989"/>
    </source>
</evidence>
<proteinExistence type="predicted"/>
<dbReference type="PANTHER" id="PTHR33406">
    <property type="entry name" value="MEMBRANE PROTEIN MJ1562-RELATED"/>
    <property type="match status" value="1"/>
</dbReference>
<evidence type="ECO:0000313" key="9">
    <source>
        <dbReference type="Proteomes" id="UP000284763"/>
    </source>
</evidence>
<organism evidence="8 9">
    <name type="scientific">Methanosalsum natronophilum</name>
    <dbReference type="NCBI Taxonomy" id="768733"/>
    <lineage>
        <taxon>Archaea</taxon>
        <taxon>Methanobacteriati</taxon>
        <taxon>Methanobacteriota</taxon>
        <taxon>Stenosarchaea group</taxon>
        <taxon>Methanomicrobia</taxon>
        <taxon>Methanosarcinales</taxon>
        <taxon>Methanosarcinaceae</taxon>
        <taxon>Methanosalsum</taxon>
    </lineage>
</organism>
<dbReference type="PROSITE" id="PS50156">
    <property type="entry name" value="SSD"/>
    <property type="match status" value="2"/>
</dbReference>
<evidence type="ECO:0000256" key="2">
    <source>
        <dbReference type="ARBA" id="ARBA00022475"/>
    </source>
</evidence>
<dbReference type="GO" id="GO:0022857">
    <property type="term" value="F:transmembrane transporter activity"/>
    <property type="evidence" value="ECO:0007669"/>
    <property type="project" value="InterPro"/>
</dbReference>
<keyword evidence="3 6" id="KW-0812">Transmembrane</keyword>
<evidence type="ECO:0000313" key="8">
    <source>
        <dbReference type="EMBL" id="RQD85872.1"/>
    </source>
</evidence>
<feature type="transmembrane region" description="Helical" evidence="6">
    <location>
        <begin position="300"/>
        <end position="323"/>
    </location>
</feature>
<feature type="transmembrane region" description="Helical" evidence="6">
    <location>
        <begin position="259"/>
        <end position="279"/>
    </location>
</feature>
<feature type="transmembrane region" description="Helical" evidence="6">
    <location>
        <begin position="697"/>
        <end position="719"/>
    </location>
</feature>
<protein>
    <submittedName>
        <fullName evidence="8">RND family transporter</fullName>
    </submittedName>
</protein>
<gene>
    <name evidence="8" type="ORF">D5R95_04245</name>
</gene>
<dbReference type="InterPro" id="IPR001036">
    <property type="entry name" value="Acrflvin-R"/>
</dbReference>
<keyword evidence="4 6" id="KW-1133">Transmembrane helix</keyword>
<feature type="transmembrane region" description="Helical" evidence="6">
    <location>
        <begin position="335"/>
        <end position="359"/>
    </location>
</feature>
<evidence type="ECO:0000256" key="5">
    <source>
        <dbReference type="ARBA" id="ARBA00023136"/>
    </source>
</evidence>
<comment type="caution">
    <text evidence="8">The sequence shown here is derived from an EMBL/GenBank/DDBJ whole genome shotgun (WGS) entry which is preliminary data.</text>
</comment>
<accession>A0A424YYH3</accession>
<dbReference type="GO" id="GO:0005886">
    <property type="term" value="C:plasma membrane"/>
    <property type="evidence" value="ECO:0007669"/>
    <property type="project" value="UniProtKB-SubCell"/>
</dbReference>
<feature type="transmembrane region" description="Helical" evidence="6">
    <location>
        <begin position="598"/>
        <end position="616"/>
    </location>
</feature>
<comment type="subcellular location">
    <subcellularLocation>
        <location evidence="1">Cell membrane</location>
        <topology evidence="1">Multi-pass membrane protein</topology>
    </subcellularLocation>
</comment>
<evidence type="ECO:0000256" key="6">
    <source>
        <dbReference type="SAM" id="Phobius"/>
    </source>
</evidence>
<dbReference type="SUPFAM" id="SSF82866">
    <property type="entry name" value="Multidrug efflux transporter AcrB transmembrane domain"/>
    <property type="match status" value="2"/>
</dbReference>
<keyword evidence="5 6" id="KW-0472">Membrane</keyword>
<feature type="transmembrane region" description="Helical" evidence="6">
    <location>
        <begin position="650"/>
        <end position="670"/>
    </location>
</feature>
<feature type="transmembrane region" description="Helical" evidence="6">
    <location>
        <begin position="623"/>
        <end position="644"/>
    </location>
</feature>
<dbReference type="InterPro" id="IPR000731">
    <property type="entry name" value="SSD"/>
</dbReference>
<dbReference type="PANTHER" id="PTHR33406:SF13">
    <property type="entry name" value="MEMBRANE PROTEIN YDFJ"/>
    <property type="match status" value="1"/>
</dbReference>
<feature type="domain" description="SSD" evidence="7">
    <location>
        <begin position="622"/>
        <end position="748"/>
    </location>
</feature>
<sequence>MKNFFRKLGFFIENNYRSVIIIAVLLLIISIQSAQLIEMESGTETYIDKGSSLYQDYDHLYRNNFATEPIVIMVEGTDSSHPELLNSLDRIEMSVSEFPGIVDVLSPSSIVKDVNYQTTGRKNIPSDRVLLNGIVDEYVPSPLMPDDRHAFVRILIDGQVSDSDQEELLEEIEKSIEIAGIPPGYHVTVTGFPAFLIGMQEEMLDSITTLLLLAIILMTVVLYIVFKHVRWRLLPLPIVIVGIIFTFGAMGLLDISMTMVSMAAFPVLIGIGIDYAIQFQNRLEEELEIGKTKQKAVVDTITYTGPAVLNALIITSLGFLALLTSNIPMIRDFGLLLIIGVIMCFIAAMFLGIAIFYGFHKIEEKRSNGSSKNLKSNSKPENESDILKSSLKKIALFSINHSGIILILAAILCIGGLYADTTIPIETDTESFVPQDMPVLIDLKNMRSIVDDDAYLNLIIKTDDNTNPELLEWVDGFSQHQVDSRSYIHSSSSIVDIIKETSYAAGTIPNTQNEIESIYDNLCESQLSEHVHENDMLLLKLNVGSIVRDKGIEGIDEVIDIVYEDIVWIPPPPGTSVTITGNSVVMTDLLEELTSGRLQMTFLGIIFVFLGLLVLYKDVLKALIPVTTMFIVIGWSGFVMYFTGVEYTPMTATMGALILAVGSEYAILIMERYFEEKNKGFNTEYAMIQTFGTVGKAIIASGITTIFGFSALIASSFGITSSFGLITVINVSLALFATFMILPALIVSFETLKEKRTIPMFIEKVNFFNGRL</sequence>
<dbReference type="Gene3D" id="1.20.1640.10">
    <property type="entry name" value="Multidrug efflux transporter AcrB transmembrane domain"/>
    <property type="match status" value="2"/>
</dbReference>
<dbReference type="Pfam" id="PF03176">
    <property type="entry name" value="MMPL"/>
    <property type="match status" value="2"/>
</dbReference>
<dbReference type="AlphaFoldDB" id="A0A424YYH3"/>
<evidence type="ECO:0000256" key="1">
    <source>
        <dbReference type="ARBA" id="ARBA00004651"/>
    </source>
</evidence>
<feature type="transmembrane region" description="Helical" evidence="6">
    <location>
        <begin position="233"/>
        <end position="253"/>
    </location>
</feature>
<feature type="transmembrane region" description="Helical" evidence="6">
    <location>
        <begin position="207"/>
        <end position="226"/>
    </location>
</feature>
<keyword evidence="2" id="KW-1003">Cell membrane</keyword>
<evidence type="ECO:0000259" key="7">
    <source>
        <dbReference type="PROSITE" id="PS50156"/>
    </source>
</evidence>
<dbReference type="Proteomes" id="UP000284763">
    <property type="component" value="Unassembled WGS sequence"/>
</dbReference>
<feature type="domain" description="SSD" evidence="7">
    <location>
        <begin position="241"/>
        <end position="358"/>
    </location>
</feature>
<feature type="transmembrane region" description="Helical" evidence="6">
    <location>
        <begin position="725"/>
        <end position="747"/>
    </location>
</feature>
<dbReference type="InterPro" id="IPR050545">
    <property type="entry name" value="Mycobact_MmpL"/>
</dbReference>
<dbReference type="EMBL" id="QZAB01000278">
    <property type="protein sequence ID" value="RQD85872.1"/>
    <property type="molecule type" value="Genomic_DNA"/>
</dbReference>
<reference evidence="8 9" key="1">
    <citation type="submission" date="2018-08" db="EMBL/GenBank/DDBJ databases">
        <title>The metabolism and importance of syntrophic acetate oxidation coupled to methane or sulfide production in haloalkaline environments.</title>
        <authorList>
            <person name="Timmers P.H.A."/>
            <person name="Vavourakis C.D."/>
            <person name="Sorokin D.Y."/>
            <person name="Sinninghe Damste J.S."/>
            <person name="Muyzer G."/>
            <person name="Stams A.J.M."/>
            <person name="Plugge C.M."/>
        </authorList>
    </citation>
    <scope>NUCLEOTIDE SEQUENCE [LARGE SCALE GENOMIC DNA]</scope>
    <source>
        <strain evidence="8">MSAO_Arc3</strain>
    </source>
</reference>
<name>A0A424YYH3_9EURY</name>
<dbReference type="InterPro" id="IPR004869">
    <property type="entry name" value="MMPL_dom"/>
</dbReference>
<evidence type="ECO:0000256" key="3">
    <source>
        <dbReference type="ARBA" id="ARBA00022692"/>
    </source>
</evidence>
<dbReference type="NCBIfam" id="TIGR00921">
    <property type="entry name" value="2A067"/>
    <property type="match status" value="1"/>
</dbReference>